<dbReference type="GO" id="GO:0005856">
    <property type="term" value="C:cytoskeleton"/>
    <property type="evidence" value="ECO:0007669"/>
    <property type="project" value="UniProtKB-SubCell"/>
</dbReference>
<evidence type="ECO:0000256" key="5">
    <source>
        <dbReference type="ARBA" id="ARBA00023273"/>
    </source>
</evidence>
<reference evidence="8" key="1">
    <citation type="submission" date="2021-01" db="EMBL/GenBank/DDBJ databases">
        <authorList>
            <person name="Corre E."/>
            <person name="Pelletier E."/>
            <person name="Niang G."/>
            <person name="Scheremetjew M."/>
            <person name="Finn R."/>
            <person name="Kale V."/>
            <person name="Holt S."/>
            <person name="Cochrane G."/>
            <person name="Meng A."/>
            <person name="Brown T."/>
            <person name="Cohen L."/>
        </authorList>
    </citation>
    <scope>NUCLEOTIDE SEQUENCE</scope>
    <source>
        <strain evidence="8">CCMP722</strain>
    </source>
</reference>
<dbReference type="PANTHER" id="PTHR21490:SF0">
    <property type="entry name" value="ENKURIN"/>
    <property type="match status" value="1"/>
</dbReference>
<name>A0A7S0WT23_9CHLO</name>
<keyword evidence="4" id="KW-0206">Cytoskeleton</keyword>
<gene>
    <name evidence="8" type="ORF">POBO1169_LOCUS15912</name>
</gene>
<dbReference type="EMBL" id="HBFA01031602">
    <property type="protein sequence ID" value="CAD8682412.1"/>
    <property type="molecule type" value="Transcribed_RNA"/>
</dbReference>
<evidence type="ECO:0000256" key="1">
    <source>
        <dbReference type="ARBA" id="ARBA00004138"/>
    </source>
</evidence>
<dbReference type="Pfam" id="PF13864">
    <property type="entry name" value="Enkurin"/>
    <property type="match status" value="1"/>
</dbReference>
<evidence type="ECO:0000259" key="7">
    <source>
        <dbReference type="PROSITE" id="PS51665"/>
    </source>
</evidence>
<dbReference type="GO" id="GO:0005516">
    <property type="term" value="F:calmodulin binding"/>
    <property type="evidence" value="ECO:0007669"/>
    <property type="project" value="TreeGrafter"/>
</dbReference>
<comment type="subcellular location">
    <subcellularLocation>
        <location evidence="1">Cell projection</location>
        <location evidence="1">Cilium</location>
    </subcellularLocation>
    <subcellularLocation>
        <location evidence="2">Cytoplasm</location>
        <location evidence="2">Cytoskeleton</location>
    </subcellularLocation>
</comment>
<dbReference type="GO" id="GO:0005929">
    <property type="term" value="C:cilium"/>
    <property type="evidence" value="ECO:0007669"/>
    <property type="project" value="UniProtKB-SubCell"/>
</dbReference>
<keyword evidence="3" id="KW-0963">Cytoplasm</keyword>
<dbReference type="AlphaFoldDB" id="A0A7S0WT23"/>
<feature type="domain" description="Enkurin" evidence="7">
    <location>
        <begin position="149"/>
        <end position="241"/>
    </location>
</feature>
<evidence type="ECO:0000256" key="6">
    <source>
        <dbReference type="SAM" id="MobiDB-lite"/>
    </source>
</evidence>
<proteinExistence type="predicted"/>
<evidence type="ECO:0000256" key="3">
    <source>
        <dbReference type="ARBA" id="ARBA00022490"/>
    </source>
</evidence>
<evidence type="ECO:0000256" key="2">
    <source>
        <dbReference type="ARBA" id="ARBA00004245"/>
    </source>
</evidence>
<evidence type="ECO:0000313" key="8">
    <source>
        <dbReference type="EMBL" id="CAD8682412.1"/>
    </source>
</evidence>
<dbReference type="PROSITE" id="PS51665">
    <property type="entry name" value="ENKURIN"/>
    <property type="match status" value="1"/>
</dbReference>
<dbReference type="PANTHER" id="PTHR21490">
    <property type="entry name" value="ENKURIN-RELATED"/>
    <property type="match status" value="1"/>
</dbReference>
<evidence type="ECO:0000256" key="4">
    <source>
        <dbReference type="ARBA" id="ARBA00023212"/>
    </source>
</evidence>
<keyword evidence="5" id="KW-0966">Cell projection</keyword>
<dbReference type="InterPro" id="IPR027012">
    <property type="entry name" value="Enkurin_dom"/>
</dbReference>
<protein>
    <recommendedName>
        <fullName evidence="7">Enkurin domain-containing protein</fullName>
    </recommendedName>
</protein>
<dbReference type="InterPro" id="IPR052102">
    <property type="entry name" value="Enkurin_domain-protein"/>
</dbReference>
<sequence>MYNNDESVYALLPPQEIVPHRPPMHRSKHDGRVNPDGFSMGVPKRGKATFGPAHGQAKPDPNHFVKKHSGEPILPDPRMPSQTKPKIKAPLPSKNQVPIMGLVSAKNYVTANAVENILAQPKKGPEPPVNPMNKPGFAKVPKYLKTVKAKIENEKAIVQEFHQRMEMEHTHNNVRQMEDRERQELISQLKAKWQVVNEGYQKLSFTLDTPAKKTRKERYEADLVQIEKDIETLSRRVVLVAEDEYY</sequence>
<organism evidence="8">
    <name type="scientific">Pyramimonas obovata</name>
    <dbReference type="NCBI Taxonomy" id="1411642"/>
    <lineage>
        <taxon>Eukaryota</taxon>
        <taxon>Viridiplantae</taxon>
        <taxon>Chlorophyta</taxon>
        <taxon>Pyramimonadophyceae</taxon>
        <taxon>Pyramimonadales</taxon>
        <taxon>Pyramimonadaceae</taxon>
        <taxon>Pyramimonas</taxon>
        <taxon>Pyramimonas incertae sedis</taxon>
    </lineage>
</organism>
<accession>A0A7S0WT23</accession>
<feature type="region of interest" description="Disordered" evidence="6">
    <location>
        <begin position="1"/>
        <end position="93"/>
    </location>
</feature>